<evidence type="ECO:0000313" key="2">
    <source>
        <dbReference type="Proteomes" id="UP000562027"/>
    </source>
</evidence>
<sequence length="107" mass="11991">MNPDDLMRVAQRARRETLRWVLLMTMNTARPSEATLAMLRGVAAAVYADATDNEIRRELDYLQGRELVSLRTDPLGQVRAKLERYGIDIVEYTIDCEPGIARPAAGG</sequence>
<proteinExistence type="predicted"/>
<dbReference type="Proteomes" id="UP000562027">
    <property type="component" value="Unassembled WGS sequence"/>
</dbReference>
<keyword evidence="2" id="KW-1185">Reference proteome</keyword>
<gene>
    <name evidence="1" type="ORF">HNP55_003543</name>
</gene>
<comment type="caution">
    <text evidence="1">The sequence shown here is derived from an EMBL/GenBank/DDBJ whole genome shotgun (WGS) entry which is preliminary data.</text>
</comment>
<dbReference type="EMBL" id="JACHLP010000007">
    <property type="protein sequence ID" value="MBB4844997.1"/>
    <property type="molecule type" value="Genomic_DNA"/>
</dbReference>
<evidence type="ECO:0000313" key="1">
    <source>
        <dbReference type="EMBL" id="MBB4844997.1"/>
    </source>
</evidence>
<protein>
    <submittedName>
        <fullName evidence="1">Uncharacterized protein</fullName>
    </submittedName>
</protein>
<dbReference type="AlphaFoldDB" id="A0A840LIA9"/>
<dbReference type="RefSeq" id="WP_348648726.1">
    <property type="nucleotide sequence ID" value="NZ_JACHLP010000007.1"/>
</dbReference>
<organism evidence="1 2">
    <name type="scientific">Roseateles oligotrophus</name>
    <dbReference type="NCBI Taxonomy" id="1769250"/>
    <lineage>
        <taxon>Bacteria</taxon>
        <taxon>Pseudomonadati</taxon>
        <taxon>Pseudomonadota</taxon>
        <taxon>Betaproteobacteria</taxon>
        <taxon>Burkholderiales</taxon>
        <taxon>Sphaerotilaceae</taxon>
        <taxon>Roseateles</taxon>
    </lineage>
</organism>
<name>A0A840LIA9_9BURK</name>
<reference evidence="1 2" key="1">
    <citation type="submission" date="2020-08" db="EMBL/GenBank/DDBJ databases">
        <title>Functional genomics of gut bacteria from endangered species of beetles.</title>
        <authorList>
            <person name="Carlos-Shanley C."/>
        </authorList>
    </citation>
    <scope>NUCLEOTIDE SEQUENCE [LARGE SCALE GENOMIC DNA]</scope>
    <source>
        <strain evidence="1 2">S00239</strain>
    </source>
</reference>
<accession>A0A840LIA9</accession>